<dbReference type="EMBL" id="DAASTD010000007">
    <property type="protein sequence ID" value="HAE6916133.1"/>
    <property type="molecule type" value="Genomic_DNA"/>
</dbReference>
<name>A0A735M8A7_SALER</name>
<sequence>MAHKINQARPEGITQPEIRPGDKWRDKTGTFVSVTGYAFNRVTYVRDGYEHPCIFPVDRFLREFTRVEKQTLTEWRAATDPLEKTRKLRELINARREGSQ</sequence>
<proteinExistence type="predicted"/>
<protein>
    <submittedName>
        <fullName evidence="2">DUF4222 domain-containing protein</fullName>
    </submittedName>
</protein>
<organism evidence="2">
    <name type="scientific">Salmonella enterica subsp. salamae serovar 47:b:1,5</name>
    <dbReference type="NCBI Taxonomy" id="1967619"/>
    <lineage>
        <taxon>Bacteria</taxon>
        <taxon>Pseudomonadati</taxon>
        <taxon>Pseudomonadota</taxon>
        <taxon>Gammaproteobacteria</taxon>
        <taxon>Enterobacterales</taxon>
        <taxon>Enterobacteriaceae</taxon>
        <taxon>Salmonella</taxon>
    </lineage>
</organism>
<evidence type="ECO:0000256" key="1">
    <source>
        <dbReference type="SAM" id="MobiDB-lite"/>
    </source>
</evidence>
<comment type="caution">
    <text evidence="2">The sequence shown here is derived from an EMBL/GenBank/DDBJ whole genome shotgun (WGS) entry which is preliminary data.</text>
</comment>
<gene>
    <name evidence="2" type="ORF">G4L34_001208</name>
</gene>
<dbReference type="Pfam" id="PF13973">
    <property type="entry name" value="DUF4222"/>
    <property type="match status" value="1"/>
</dbReference>
<dbReference type="AlphaFoldDB" id="A0A735M8A7"/>
<feature type="region of interest" description="Disordered" evidence="1">
    <location>
        <begin position="1"/>
        <end position="24"/>
    </location>
</feature>
<reference evidence="2" key="1">
    <citation type="journal article" date="2018" name="Genome Biol.">
        <title>SKESA: strategic k-mer extension for scrupulous assemblies.</title>
        <authorList>
            <person name="Souvorov A."/>
            <person name="Agarwala R."/>
            <person name="Lipman D.J."/>
        </authorList>
    </citation>
    <scope>NUCLEOTIDE SEQUENCE</scope>
    <source>
        <strain evidence="2">12-2222</strain>
    </source>
</reference>
<evidence type="ECO:0000313" key="2">
    <source>
        <dbReference type="EMBL" id="HAE6916133.1"/>
    </source>
</evidence>
<accession>A0A735M8A7</accession>
<reference evidence="2" key="2">
    <citation type="submission" date="2018-07" db="EMBL/GenBank/DDBJ databases">
        <authorList>
            <consortium name="NCBI Pathogen Detection Project"/>
        </authorList>
    </citation>
    <scope>NUCLEOTIDE SEQUENCE</scope>
    <source>
        <strain evidence="2">12-2222</strain>
    </source>
</reference>
<dbReference type="InterPro" id="IPR025317">
    <property type="entry name" value="DUF4222"/>
</dbReference>